<protein>
    <recommendedName>
        <fullName evidence="12">Phospholysine phosphohistidine inorganic pyrophosphate phosphatase</fullName>
        <ecNumber evidence="5">3.6.1.1</ecNumber>
    </recommendedName>
</protein>
<evidence type="ECO:0000256" key="13">
    <source>
        <dbReference type="ARBA" id="ARBA00047820"/>
    </source>
</evidence>
<comment type="similarity">
    <text evidence="4">Belongs to the HAD-like hydrolase superfamily.</text>
</comment>
<evidence type="ECO:0000256" key="7">
    <source>
        <dbReference type="ARBA" id="ARBA00022723"/>
    </source>
</evidence>
<comment type="cofactor">
    <cofactor evidence="1">
        <name>Mg(2+)</name>
        <dbReference type="ChEBI" id="CHEBI:18420"/>
    </cofactor>
</comment>
<keyword evidence="15" id="KW-1185">Reference proteome</keyword>
<evidence type="ECO:0000256" key="10">
    <source>
        <dbReference type="ARBA" id="ARBA00023242"/>
    </source>
</evidence>
<dbReference type="NCBIfam" id="TIGR01458">
    <property type="entry name" value="HAD-SF-IIA-hyp3"/>
    <property type="match status" value="1"/>
</dbReference>
<dbReference type="EC" id="3.6.1.1" evidence="5"/>
<evidence type="ECO:0000256" key="9">
    <source>
        <dbReference type="ARBA" id="ARBA00022842"/>
    </source>
</evidence>
<dbReference type="Gene3D" id="3.40.50.1000">
    <property type="entry name" value="HAD superfamily/HAD-like"/>
    <property type="match status" value="2"/>
</dbReference>
<dbReference type="InterPro" id="IPR006357">
    <property type="entry name" value="HAD-SF_hydro_IIA"/>
</dbReference>
<dbReference type="GO" id="GO:0005829">
    <property type="term" value="C:cytosol"/>
    <property type="evidence" value="ECO:0007669"/>
    <property type="project" value="TreeGrafter"/>
</dbReference>
<comment type="subcellular location">
    <subcellularLocation>
        <location evidence="3">Cytoplasm</location>
    </subcellularLocation>
    <subcellularLocation>
        <location evidence="2">Nucleus</location>
    </subcellularLocation>
</comment>
<evidence type="ECO:0000256" key="11">
    <source>
        <dbReference type="ARBA" id="ARBA00037258"/>
    </source>
</evidence>
<keyword evidence="9" id="KW-0460">Magnesium</keyword>
<evidence type="ECO:0000256" key="4">
    <source>
        <dbReference type="ARBA" id="ARBA00007958"/>
    </source>
</evidence>
<dbReference type="FunFam" id="3.40.50.1000:FF:000051">
    <property type="entry name" value="Phospholysine phosphohistidine inorganic pyrophosphate phosphatase"/>
    <property type="match status" value="1"/>
</dbReference>
<dbReference type="InterPro" id="IPR023214">
    <property type="entry name" value="HAD_sf"/>
</dbReference>
<dbReference type="GeneTree" id="ENSGT00940000159002"/>
<evidence type="ECO:0000256" key="1">
    <source>
        <dbReference type="ARBA" id="ARBA00001946"/>
    </source>
</evidence>
<comment type="function">
    <text evidence="11">Phosphatase that hydrolyzes imidodiphosphate, 3-phosphohistidine and 6-phospholysine. Has broad substrate specificity and can also hydrolyze inorganic diphosphate, but with lower efficiency.</text>
</comment>
<evidence type="ECO:0000256" key="2">
    <source>
        <dbReference type="ARBA" id="ARBA00004123"/>
    </source>
</evidence>
<dbReference type="InterPro" id="IPR036412">
    <property type="entry name" value="HAD-like_sf"/>
</dbReference>
<evidence type="ECO:0000313" key="14">
    <source>
        <dbReference type="Ensembl" id="ENSEBUP00000005503.1"/>
    </source>
</evidence>
<dbReference type="SUPFAM" id="SSF56784">
    <property type="entry name" value="HAD-like"/>
    <property type="match status" value="1"/>
</dbReference>
<keyword evidence="6" id="KW-0963">Cytoplasm</keyword>
<reference evidence="14" key="2">
    <citation type="submission" date="2025-09" db="UniProtKB">
        <authorList>
            <consortium name="Ensembl"/>
        </authorList>
    </citation>
    <scope>IDENTIFICATION</scope>
</reference>
<name>A0A8C4NK59_EPTBU</name>
<dbReference type="Pfam" id="PF13242">
    <property type="entry name" value="Hydrolase_like"/>
    <property type="match status" value="1"/>
</dbReference>
<accession>A0A8C4NK59</accession>
<dbReference type="OMA" id="EEHIFMP"/>
<keyword evidence="7" id="KW-0479">Metal-binding</keyword>
<evidence type="ECO:0000256" key="6">
    <source>
        <dbReference type="ARBA" id="ARBA00022490"/>
    </source>
</evidence>
<dbReference type="AlphaFoldDB" id="A0A8C4NK59"/>
<keyword evidence="8" id="KW-0378">Hydrolase</keyword>
<evidence type="ECO:0000256" key="5">
    <source>
        <dbReference type="ARBA" id="ARBA00012146"/>
    </source>
</evidence>
<dbReference type="GO" id="GO:0016791">
    <property type="term" value="F:phosphatase activity"/>
    <property type="evidence" value="ECO:0007669"/>
    <property type="project" value="InterPro"/>
</dbReference>
<evidence type="ECO:0000256" key="12">
    <source>
        <dbReference type="ARBA" id="ARBA00039357"/>
    </source>
</evidence>
<dbReference type="Proteomes" id="UP000694388">
    <property type="component" value="Unplaced"/>
</dbReference>
<proteinExistence type="inferred from homology"/>
<dbReference type="GO" id="GO:0046872">
    <property type="term" value="F:metal ion binding"/>
    <property type="evidence" value="ECO:0007669"/>
    <property type="project" value="UniProtKB-KW"/>
</dbReference>
<evidence type="ECO:0000256" key="3">
    <source>
        <dbReference type="ARBA" id="ARBA00004496"/>
    </source>
</evidence>
<dbReference type="GO" id="GO:0005634">
    <property type="term" value="C:nucleus"/>
    <property type="evidence" value="ECO:0007669"/>
    <property type="project" value="UniProtKB-SubCell"/>
</dbReference>
<dbReference type="NCBIfam" id="TIGR01460">
    <property type="entry name" value="HAD-SF-IIA"/>
    <property type="match status" value="1"/>
</dbReference>
<sequence>MTYSFWWDDVRSPRVTCRSRGRTTGVMAFRGIRGLLFDVSGVLYEGGSSGPVAIPGSVDAVRRVREAGLPLRFCTNESQTTRVILATKLQGLGFDICSEDILSPAPAVCRILRERNLRPHLLVYPDALPEYHGIDLRDPNCVVIGDAAKYFTYDRLNEAFQLLINLPRPLLFSLGNGKYYKETDGLKLDVGAFTCALEYACNIKAEVVGKPSPAFFTAAVQELQLEPCQVAMIGDDLVSDVGGAQNCGLLGILVRTGKFRPEDEHHPGVTPHTVVDDLNAAVSLILEE</sequence>
<evidence type="ECO:0000313" key="15">
    <source>
        <dbReference type="Proteomes" id="UP000694388"/>
    </source>
</evidence>
<reference evidence="14" key="1">
    <citation type="submission" date="2025-08" db="UniProtKB">
        <authorList>
            <consortium name="Ensembl"/>
        </authorList>
    </citation>
    <scope>IDENTIFICATION</scope>
</reference>
<comment type="catalytic activity">
    <reaction evidence="13">
        <text>diphosphate + H2O = 2 phosphate + H(+)</text>
        <dbReference type="Rhea" id="RHEA:24576"/>
        <dbReference type="ChEBI" id="CHEBI:15377"/>
        <dbReference type="ChEBI" id="CHEBI:15378"/>
        <dbReference type="ChEBI" id="CHEBI:33019"/>
        <dbReference type="ChEBI" id="CHEBI:43474"/>
        <dbReference type="EC" id="3.6.1.1"/>
    </reaction>
</comment>
<dbReference type="CDD" id="cd07509">
    <property type="entry name" value="HAD_PPase"/>
    <property type="match status" value="1"/>
</dbReference>
<dbReference type="Pfam" id="PF13344">
    <property type="entry name" value="Hydrolase_6"/>
    <property type="match status" value="1"/>
</dbReference>
<dbReference type="PANTHER" id="PTHR19288">
    <property type="entry name" value="4-NITROPHENYLPHOSPHATASE-RELATED"/>
    <property type="match status" value="1"/>
</dbReference>
<dbReference type="GO" id="GO:0004427">
    <property type="term" value="F:inorganic diphosphate phosphatase activity"/>
    <property type="evidence" value="ECO:0007669"/>
    <property type="project" value="UniProtKB-EC"/>
</dbReference>
<dbReference type="InterPro" id="IPR006355">
    <property type="entry name" value="LHPP/HDHD2"/>
</dbReference>
<evidence type="ECO:0000256" key="8">
    <source>
        <dbReference type="ARBA" id="ARBA00022801"/>
    </source>
</evidence>
<keyword evidence="10" id="KW-0539">Nucleus</keyword>
<organism evidence="14 15">
    <name type="scientific">Eptatretus burgeri</name>
    <name type="common">Inshore hagfish</name>
    <dbReference type="NCBI Taxonomy" id="7764"/>
    <lineage>
        <taxon>Eukaryota</taxon>
        <taxon>Metazoa</taxon>
        <taxon>Chordata</taxon>
        <taxon>Craniata</taxon>
        <taxon>Vertebrata</taxon>
        <taxon>Cyclostomata</taxon>
        <taxon>Myxini</taxon>
        <taxon>Myxiniformes</taxon>
        <taxon>Myxinidae</taxon>
        <taxon>Eptatretinae</taxon>
        <taxon>Eptatretus</taxon>
    </lineage>
</organism>
<dbReference type="PANTHER" id="PTHR19288:SF44">
    <property type="entry name" value="PHOSPHOLYSINE PHOSPHOHISTIDINE INORGANIC PYROPHOSPHATE PHOSPHATASE"/>
    <property type="match status" value="1"/>
</dbReference>
<dbReference type="Ensembl" id="ENSEBUT00000005941.1">
    <property type="protein sequence ID" value="ENSEBUP00000005503.1"/>
    <property type="gene ID" value="ENSEBUG00000003743.1"/>
</dbReference>